<gene>
    <name evidence="1" type="ORF">J43TS3_09970</name>
</gene>
<sequence length="82" mass="8893">MGNIDVYRNINGTSTRIDSLLNGGTVGNNIIPIKIDVYPTTITITRKDTGVSKILSDSTYRGGYLHFGRKWSGGTFGNIVIS</sequence>
<proteinExistence type="predicted"/>
<organism evidence="1 2">
    <name type="scientific">Ornithinibacillus bavariensis</name>
    <dbReference type="NCBI Taxonomy" id="545502"/>
    <lineage>
        <taxon>Bacteria</taxon>
        <taxon>Bacillati</taxon>
        <taxon>Bacillota</taxon>
        <taxon>Bacilli</taxon>
        <taxon>Bacillales</taxon>
        <taxon>Bacillaceae</taxon>
        <taxon>Ornithinibacillus</taxon>
    </lineage>
</organism>
<name>A0A919X6E6_9BACI</name>
<dbReference type="EMBL" id="BORP01000001">
    <property type="protein sequence ID" value="GIO26386.1"/>
    <property type="molecule type" value="Genomic_DNA"/>
</dbReference>
<keyword evidence="2" id="KW-1185">Reference proteome</keyword>
<evidence type="ECO:0000313" key="2">
    <source>
        <dbReference type="Proteomes" id="UP000676917"/>
    </source>
</evidence>
<comment type="caution">
    <text evidence="1">The sequence shown here is derived from an EMBL/GenBank/DDBJ whole genome shotgun (WGS) entry which is preliminary data.</text>
</comment>
<reference evidence="1" key="1">
    <citation type="submission" date="2021-03" db="EMBL/GenBank/DDBJ databases">
        <title>Antimicrobial resistance genes in bacteria isolated from Japanese honey, and their potential for conferring macrolide and lincosamide resistance in the American foulbrood pathogen Paenibacillus larvae.</title>
        <authorList>
            <person name="Okamoto M."/>
            <person name="Kumagai M."/>
            <person name="Kanamori H."/>
            <person name="Takamatsu D."/>
        </authorList>
    </citation>
    <scope>NUCLEOTIDE SEQUENCE</scope>
    <source>
        <strain evidence="1">J43TS3</strain>
    </source>
</reference>
<protein>
    <submittedName>
        <fullName evidence="1">Uncharacterized protein</fullName>
    </submittedName>
</protein>
<dbReference type="Proteomes" id="UP000676917">
    <property type="component" value="Unassembled WGS sequence"/>
</dbReference>
<evidence type="ECO:0000313" key="1">
    <source>
        <dbReference type="EMBL" id="GIO26386.1"/>
    </source>
</evidence>
<dbReference type="AlphaFoldDB" id="A0A919X6E6"/>
<accession>A0A919X6E6</accession>